<keyword evidence="4" id="KW-1015">Disulfide bond</keyword>
<dbReference type="EMBL" id="JAJSOF020000037">
    <property type="protein sequence ID" value="KAJ4427925.1"/>
    <property type="molecule type" value="Genomic_DNA"/>
</dbReference>
<dbReference type="PROSITE" id="PS50940">
    <property type="entry name" value="CHIT_BIND_II"/>
    <property type="match status" value="6"/>
</dbReference>
<dbReference type="InterPro" id="IPR002557">
    <property type="entry name" value="Chitin-bd_dom"/>
</dbReference>
<evidence type="ECO:0000256" key="4">
    <source>
        <dbReference type="ARBA" id="ARBA00023157"/>
    </source>
</evidence>
<proteinExistence type="predicted"/>
<keyword evidence="8" id="KW-1185">Reference proteome</keyword>
<dbReference type="SUPFAM" id="SSF57625">
    <property type="entry name" value="Invertebrate chitin-binding proteins"/>
    <property type="match status" value="6"/>
</dbReference>
<dbReference type="InterPro" id="IPR051940">
    <property type="entry name" value="Chitin_bind-dev_reg"/>
</dbReference>
<dbReference type="PANTHER" id="PTHR23301:SF0">
    <property type="entry name" value="CHITIN-BINDING TYPE-2 DOMAIN-CONTAINING PROTEIN-RELATED"/>
    <property type="match status" value="1"/>
</dbReference>
<feature type="domain" description="Chitin-binding type-2" evidence="6">
    <location>
        <begin position="201"/>
        <end position="260"/>
    </location>
</feature>
<feature type="domain" description="Chitin-binding type-2" evidence="6">
    <location>
        <begin position="371"/>
        <end position="430"/>
    </location>
</feature>
<evidence type="ECO:0000313" key="7">
    <source>
        <dbReference type="EMBL" id="KAJ4427925.1"/>
    </source>
</evidence>
<accession>A0ABQ8S249</accession>
<feature type="domain" description="Chitin-binding type-2" evidence="6">
    <location>
        <begin position="46"/>
        <end position="103"/>
    </location>
</feature>
<sequence length="560" mass="62542">MAGLCEGGNEPSGSLKAICFHAVTAAAILVVFSMQTAHSHHHSKELPTCPEDEHGEIILFPKPENCSEFYQCAGGHLHTHHCPPDLYYCAAKEYCDYLYNCDYSNCQMTDANTHIHSKAEQPLCDPGEPTGVTYYPNPENCSNFYACETGILLNMQCPQGLLYCSEKSACTWSWDKECAFADCIKQQPKLNTLKVSPKEELPTCPPPTGGYATLISNPDNCDSYYECDNMVPILMSCPQTLYFCSEKSTCSWLWDKDCSHSDCKILGKNAHVSSIHEAKQQLPSVGKADAPVCKPPGQSPDVEYYPNSENCSNYYECDNGILHNMECPQDLVFCSEKSACTWSWDKECAFADCIKQEPNLNTHKVSPKEELPTCPAPTGGYATLISNPENCDSYYECDNMVPILMSCPPDLYFCSEKSTCSWLWDKDCSHSDCKILGRNAHVPSIHEAKRHLTLVVKASQPVCKPPGQSPNVDYYPNPENCSNYYECDNGILHDMQCPQGLLFCSEKPEVPLSPSPFLVKYGMNAFITFTLEGKKIALEFTRTQRMTSKPVNQITYHRSL</sequence>
<dbReference type="InterPro" id="IPR036508">
    <property type="entry name" value="Chitin-bd_dom_sf"/>
</dbReference>
<evidence type="ECO:0000259" key="6">
    <source>
        <dbReference type="PROSITE" id="PS50940"/>
    </source>
</evidence>
<reference evidence="7 8" key="1">
    <citation type="journal article" date="2022" name="Allergy">
        <title>Genome assembly and annotation of Periplaneta americana reveal a comprehensive cockroach allergen profile.</title>
        <authorList>
            <person name="Wang L."/>
            <person name="Xiong Q."/>
            <person name="Saelim N."/>
            <person name="Wang L."/>
            <person name="Nong W."/>
            <person name="Wan A.T."/>
            <person name="Shi M."/>
            <person name="Liu X."/>
            <person name="Cao Q."/>
            <person name="Hui J.H.L."/>
            <person name="Sookrung N."/>
            <person name="Leung T.F."/>
            <person name="Tungtrongchitr A."/>
            <person name="Tsui S.K.W."/>
        </authorList>
    </citation>
    <scope>NUCLEOTIDE SEQUENCE [LARGE SCALE GENOMIC DNA]</scope>
    <source>
        <strain evidence="7">PWHHKU_190912</strain>
    </source>
</reference>
<dbReference type="Gene3D" id="2.170.140.10">
    <property type="entry name" value="Chitin binding domain"/>
    <property type="match status" value="6"/>
</dbReference>
<evidence type="ECO:0000256" key="1">
    <source>
        <dbReference type="ARBA" id="ARBA00022669"/>
    </source>
</evidence>
<dbReference type="Proteomes" id="UP001148838">
    <property type="component" value="Unassembled WGS sequence"/>
</dbReference>
<evidence type="ECO:0000256" key="5">
    <source>
        <dbReference type="ARBA" id="ARBA00023180"/>
    </source>
</evidence>
<feature type="domain" description="Chitin-binding type-2" evidence="6">
    <location>
        <begin position="121"/>
        <end position="180"/>
    </location>
</feature>
<feature type="domain" description="Chitin-binding type-2" evidence="6">
    <location>
        <begin position="290"/>
        <end position="350"/>
    </location>
</feature>
<keyword evidence="3" id="KW-0677">Repeat</keyword>
<comment type="caution">
    <text evidence="7">The sequence shown here is derived from an EMBL/GenBank/DDBJ whole genome shotgun (WGS) entry which is preliminary data.</text>
</comment>
<dbReference type="PANTHER" id="PTHR23301">
    <property type="entry name" value="CHITIN BINDING PERITROPHIN-A"/>
    <property type="match status" value="1"/>
</dbReference>
<keyword evidence="5" id="KW-0325">Glycoprotein</keyword>
<dbReference type="SMART" id="SM00494">
    <property type="entry name" value="ChtBD2"/>
    <property type="match status" value="6"/>
</dbReference>
<evidence type="ECO:0000313" key="8">
    <source>
        <dbReference type="Proteomes" id="UP001148838"/>
    </source>
</evidence>
<keyword evidence="2" id="KW-0732">Signal</keyword>
<keyword evidence="1" id="KW-0147">Chitin-binding</keyword>
<gene>
    <name evidence="7" type="ORF">ANN_23935</name>
</gene>
<organism evidence="7 8">
    <name type="scientific">Periplaneta americana</name>
    <name type="common">American cockroach</name>
    <name type="synonym">Blatta americana</name>
    <dbReference type="NCBI Taxonomy" id="6978"/>
    <lineage>
        <taxon>Eukaryota</taxon>
        <taxon>Metazoa</taxon>
        <taxon>Ecdysozoa</taxon>
        <taxon>Arthropoda</taxon>
        <taxon>Hexapoda</taxon>
        <taxon>Insecta</taxon>
        <taxon>Pterygota</taxon>
        <taxon>Neoptera</taxon>
        <taxon>Polyneoptera</taxon>
        <taxon>Dictyoptera</taxon>
        <taxon>Blattodea</taxon>
        <taxon>Blattoidea</taxon>
        <taxon>Blattidae</taxon>
        <taxon>Blattinae</taxon>
        <taxon>Periplaneta</taxon>
    </lineage>
</organism>
<protein>
    <recommendedName>
        <fullName evidence="6">Chitin-binding type-2 domain-containing protein</fullName>
    </recommendedName>
</protein>
<feature type="domain" description="Chitin-binding type-2" evidence="6">
    <location>
        <begin position="460"/>
        <end position="503"/>
    </location>
</feature>
<evidence type="ECO:0000256" key="3">
    <source>
        <dbReference type="ARBA" id="ARBA00022737"/>
    </source>
</evidence>
<evidence type="ECO:0000256" key="2">
    <source>
        <dbReference type="ARBA" id="ARBA00022729"/>
    </source>
</evidence>
<dbReference type="Pfam" id="PF01607">
    <property type="entry name" value="CBM_14"/>
    <property type="match status" value="6"/>
</dbReference>
<name>A0ABQ8S249_PERAM</name>